<feature type="region of interest" description="Disordered" evidence="1">
    <location>
        <begin position="1499"/>
        <end position="1519"/>
    </location>
</feature>
<evidence type="ECO:0000313" key="2">
    <source>
        <dbReference type="EMBL" id="KAK9832209.1"/>
    </source>
</evidence>
<feature type="region of interest" description="Disordered" evidence="1">
    <location>
        <begin position="1112"/>
        <end position="1232"/>
    </location>
</feature>
<feature type="compositionally biased region" description="Polar residues" evidence="1">
    <location>
        <begin position="199"/>
        <end position="208"/>
    </location>
</feature>
<feature type="region of interest" description="Disordered" evidence="1">
    <location>
        <begin position="798"/>
        <end position="877"/>
    </location>
</feature>
<accession>A0AAW1REK9</accession>
<feature type="compositionally biased region" description="Polar residues" evidence="1">
    <location>
        <begin position="446"/>
        <end position="458"/>
    </location>
</feature>
<keyword evidence="3" id="KW-1185">Reference proteome</keyword>
<evidence type="ECO:0000256" key="1">
    <source>
        <dbReference type="SAM" id="MobiDB-lite"/>
    </source>
</evidence>
<reference evidence="2 3" key="1">
    <citation type="journal article" date="2024" name="Nat. Commun.">
        <title>Phylogenomics reveals the evolutionary origins of lichenization in chlorophyte algae.</title>
        <authorList>
            <person name="Puginier C."/>
            <person name="Libourel C."/>
            <person name="Otte J."/>
            <person name="Skaloud P."/>
            <person name="Haon M."/>
            <person name="Grisel S."/>
            <person name="Petersen M."/>
            <person name="Berrin J.G."/>
            <person name="Delaux P.M."/>
            <person name="Dal Grande F."/>
            <person name="Keller J."/>
        </authorList>
    </citation>
    <scope>NUCLEOTIDE SEQUENCE [LARGE SCALE GENOMIC DNA]</scope>
    <source>
        <strain evidence="2 3">SAG 2145</strain>
    </source>
</reference>
<proteinExistence type="predicted"/>
<feature type="compositionally biased region" description="Basic and acidic residues" evidence="1">
    <location>
        <begin position="1150"/>
        <end position="1159"/>
    </location>
</feature>
<dbReference type="EMBL" id="JALJOS010000012">
    <property type="protein sequence ID" value="KAK9832209.1"/>
    <property type="molecule type" value="Genomic_DNA"/>
</dbReference>
<gene>
    <name evidence="2" type="ORF">WJX74_002881</name>
</gene>
<feature type="region of interest" description="Disordered" evidence="1">
    <location>
        <begin position="722"/>
        <end position="778"/>
    </location>
</feature>
<feature type="compositionally biased region" description="Low complexity" evidence="1">
    <location>
        <begin position="1058"/>
        <end position="1067"/>
    </location>
</feature>
<feature type="compositionally biased region" description="Gly residues" evidence="1">
    <location>
        <begin position="856"/>
        <end position="865"/>
    </location>
</feature>
<feature type="compositionally biased region" description="Pro residues" evidence="1">
    <location>
        <begin position="228"/>
        <end position="239"/>
    </location>
</feature>
<organism evidence="2 3">
    <name type="scientific">Apatococcus lobatus</name>
    <dbReference type="NCBI Taxonomy" id="904363"/>
    <lineage>
        <taxon>Eukaryota</taxon>
        <taxon>Viridiplantae</taxon>
        <taxon>Chlorophyta</taxon>
        <taxon>core chlorophytes</taxon>
        <taxon>Trebouxiophyceae</taxon>
        <taxon>Chlorellales</taxon>
        <taxon>Chlorellaceae</taxon>
        <taxon>Apatococcus</taxon>
    </lineage>
</organism>
<feature type="compositionally biased region" description="Polar residues" evidence="1">
    <location>
        <begin position="1206"/>
        <end position="1218"/>
    </location>
</feature>
<dbReference type="Proteomes" id="UP001438707">
    <property type="component" value="Unassembled WGS sequence"/>
</dbReference>
<feature type="compositionally biased region" description="Polar residues" evidence="1">
    <location>
        <begin position="244"/>
        <end position="256"/>
    </location>
</feature>
<feature type="compositionally biased region" description="Pro residues" evidence="1">
    <location>
        <begin position="1505"/>
        <end position="1514"/>
    </location>
</feature>
<feature type="compositionally biased region" description="Basic residues" evidence="1">
    <location>
        <begin position="1375"/>
        <end position="1385"/>
    </location>
</feature>
<name>A0AAW1REK9_9CHLO</name>
<feature type="compositionally biased region" description="Polar residues" evidence="1">
    <location>
        <begin position="1180"/>
        <end position="1199"/>
    </location>
</feature>
<feature type="region of interest" description="Disordered" evidence="1">
    <location>
        <begin position="1280"/>
        <end position="1457"/>
    </location>
</feature>
<protein>
    <submittedName>
        <fullName evidence="2">Uncharacterized protein</fullName>
    </submittedName>
</protein>
<feature type="compositionally biased region" description="Low complexity" evidence="1">
    <location>
        <begin position="1386"/>
        <end position="1397"/>
    </location>
</feature>
<feature type="compositionally biased region" description="Pro residues" evidence="1">
    <location>
        <begin position="800"/>
        <end position="809"/>
    </location>
</feature>
<feature type="region of interest" description="Disordered" evidence="1">
    <location>
        <begin position="199"/>
        <end position="256"/>
    </location>
</feature>
<feature type="region of interest" description="Disordered" evidence="1">
    <location>
        <begin position="418"/>
        <end position="472"/>
    </location>
</feature>
<feature type="region of interest" description="Disordered" evidence="1">
    <location>
        <begin position="1042"/>
        <end position="1067"/>
    </location>
</feature>
<sequence length="1644" mass="175677">MAAAQSSRAAEQQDWVASWTLVQGAPEPDSRGHETEVVNYIYETGQAEQPHIPQEVFAQLRENVNRDLASRNRGSIRVQNCQAGIVPGAPGQPLHVFALVLLQRNPASSHLEQNQHHQHHQAADGARHPALGQSAWNVRVHAASQQPPAPAHSSDQALGSLLGAACWQGRPPLQECPSSSILQAQAVASCPPPAATISQVPAWGTQSPNHPPVTLKPGVPTRSNQSTPSPPATSPPEVPAPRIHSNTHPPATTISEIPALGNQSNAQLPDTWGKSGTQLPAWEPARAVSNPHASPHLMSGSAQLPDWEALDAARLGPSSQQLCGGEQGADRGRGPQVEAQQERHAQAGAWSHTAINKLFETLPGSGAGHESETRFHEHPPVSAFQENLHLHLTSASPGSTRIAHREGSTSMPLLTTSLPLGASAGNLAPLPTQTHHQPPHFRPHTSPQEFTGPTNRPSHSLHPSPVQSRPGRMLSETVGQEGNEYSHQYHPPQWADPTVPNALRSQIFQRHPSWVGPAAPIQAHLQPVWRPTGGATPDDPKLLQRHPQQSLPAVQEPLPANPPLLQSVLLPEPFEGAMSDPVPGDLCCKRGDQVQPEVTADTAATVALQGHPSVVTTAVSGTGPRNQAGAASHPQRIAGMAGDARQQGGLLLSGLMRAEGLLQEPGYGACQVASTFLASLLDTAQLQAEGMFDELCPSTMPNAITSDRRNALQEMPGSLAGQALSAHSMHHSMQQTGQPVVGPPDSRPQNRNQSPREPEASDDDDASDMDSFAPVHSFTTAWDPPSLHFYTSPFQRRYQPPHPLSPPHAPLSVGSAGSAGQSTPTSGHMPAGDEWPATQMPHSPETLKKVPEPAGPGLGQDGGLGMEFSNSGNSSQTDADLIAALRDTWDDSGKGDSPRDAAALQWQGASLNLISQDGLHHWDSDGDSSVPSPSQCDAQSVLLESLPRSWLQEMLMPHTQSPPEIRQSPQVPVAHLQQTVPHQHGLGPNADGASKLLLCEKQQGHQDAVGSPGCLEIPDLNAQHIAADEAAKRLLRCQQQQKQQHLPLEKKVPGGSKQQQQPRLMQQPVQQLLQGSQAQEQHGSVPDSWRLWSQSEHVPTDKECRRSAVLSCPSNIPTPCQPPVGPRYTQSSSPSAQDSLTPPPTVVYHSDGHRLNLDHRRGRIGSSVYGVRMSHGGRDGSSTDAENPGWQNPTHASSSPDDRSVTAPTEWTSPSGEASPSLEMIPPSWPGRNAHRLRVKALEGGNSGHQMGCGDENGGHIPPTRRSIRHPIALLAPKAPREQRGHTHQLPPAQLDGPSEGSCTSQVTHFDAADFPRPGGTRRSAHAQKWYSEPPTHRPPMLDKRNHAAGCPSCSQDVGTRMLKQAGNQGGVQRRGTRGGGRRPWQRQAQTARMGAGNRRRGARTGPHPGWTTSPESSSCIPSHASSWSSPEAAHSPPHPQPSHPVSTCQQASLGQSPKKPIMIEPAQDTCLNASAIDAAHEGKEACTNRPPRILSGEHHRAAQTPPPPQPSPQASPGLRLRRKRFSLLRPRFLFPARSPKPAHHTPLPHPTSQGLTAITPHDVHMPKAQIMDSKGELVLHESQLVTPPHQVKGFGRGKGQGKHAGGLVPVGGEGFGRKGGALHLPTIIGDLFKRLNGRGKARH</sequence>
<comment type="caution">
    <text evidence="2">The sequence shown here is derived from an EMBL/GenBank/DDBJ whole genome shotgun (WGS) entry which is preliminary data.</text>
</comment>
<feature type="compositionally biased region" description="Low complexity" evidence="1">
    <location>
        <begin position="1414"/>
        <end position="1436"/>
    </location>
</feature>
<feature type="compositionally biased region" description="Polar residues" evidence="1">
    <location>
        <begin position="868"/>
        <end position="877"/>
    </location>
</feature>
<evidence type="ECO:0000313" key="3">
    <source>
        <dbReference type="Proteomes" id="UP001438707"/>
    </source>
</evidence>
<feature type="compositionally biased region" description="Polar residues" evidence="1">
    <location>
        <begin position="1128"/>
        <end position="1140"/>
    </location>
</feature>